<dbReference type="CDD" id="cd00082">
    <property type="entry name" value="HisKA"/>
    <property type="match status" value="1"/>
</dbReference>
<evidence type="ECO:0000259" key="8">
    <source>
        <dbReference type="PROSITE" id="PS50113"/>
    </source>
</evidence>
<name>A0ABY4JA19_9BACT</name>
<feature type="domain" description="PAC" evidence="8">
    <location>
        <begin position="234"/>
        <end position="287"/>
    </location>
</feature>
<feature type="domain" description="Histidine kinase" evidence="7">
    <location>
        <begin position="648"/>
        <end position="862"/>
    </location>
</feature>
<dbReference type="SUPFAM" id="SSF55874">
    <property type="entry name" value="ATPase domain of HSP90 chaperone/DNA topoisomerase II/histidine kinase"/>
    <property type="match status" value="1"/>
</dbReference>
<protein>
    <recommendedName>
        <fullName evidence="2">histidine kinase</fullName>
        <ecNumber evidence="2">2.7.13.3</ecNumber>
    </recommendedName>
</protein>
<dbReference type="InterPro" id="IPR004358">
    <property type="entry name" value="Sig_transdc_His_kin-like_C"/>
</dbReference>
<evidence type="ECO:0000313" key="9">
    <source>
        <dbReference type="EMBL" id="UPL49663.1"/>
    </source>
</evidence>
<dbReference type="Proteomes" id="UP000829647">
    <property type="component" value="Chromosome"/>
</dbReference>
<accession>A0ABY4JA19</accession>
<reference evidence="9 10" key="1">
    <citation type="submission" date="2022-04" db="EMBL/GenBank/DDBJ databases">
        <title>Hymenobacter sp. isolated from the air.</title>
        <authorList>
            <person name="Won M."/>
            <person name="Lee C.-M."/>
            <person name="Woen H.-Y."/>
            <person name="Kwon S.-W."/>
        </authorList>
    </citation>
    <scope>NUCLEOTIDE SEQUENCE [LARGE SCALE GENOMIC DNA]</scope>
    <source>
        <strain evidence="10">5516 S-25</strain>
    </source>
</reference>
<dbReference type="PANTHER" id="PTHR43304:SF1">
    <property type="entry name" value="PAC DOMAIN-CONTAINING PROTEIN"/>
    <property type="match status" value="1"/>
</dbReference>
<dbReference type="Pfam" id="PF02518">
    <property type="entry name" value="HATPase_c"/>
    <property type="match status" value="1"/>
</dbReference>
<dbReference type="CDD" id="cd00130">
    <property type="entry name" value="PAS"/>
    <property type="match status" value="1"/>
</dbReference>
<dbReference type="InterPro" id="IPR036890">
    <property type="entry name" value="HATPase_C_sf"/>
</dbReference>
<dbReference type="InterPro" id="IPR000700">
    <property type="entry name" value="PAS-assoc_C"/>
</dbReference>
<keyword evidence="3" id="KW-0597">Phosphoprotein</keyword>
<dbReference type="InterPro" id="IPR035965">
    <property type="entry name" value="PAS-like_dom_sf"/>
</dbReference>
<keyword evidence="4" id="KW-0808">Transferase</keyword>
<evidence type="ECO:0000256" key="1">
    <source>
        <dbReference type="ARBA" id="ARBA00000085"/>
    </source>
</evidence>
<dbReference type="PANTHER" id="PTHR43304">
    <property type="entry name" value="PHYTOCHROME-LIKE PROTEIN CPH1"/>
    <property type="match status" value="1"/>
</dbReference>
<evidence type="ECO:0000259" key="7">
    <source>
        <dbReference type="PROSITE" id="PS50109"/>
    </source>
</evidence>
<dbReference type="Gene3D" id="1.10.287.130">
    <property type="match status" value="1"/>
</dbReference>
<evidence type="ECO:0000256" key="4">
    <source>
        <dbReference type="ARBA" id="ARBA00022679"/>
    </source>
</evidence>
<evidence type="ECO:0000256" key="2">
    <source>
        <dbReference type="ARBA" id="ARBA00012438"/>
    </source>
</evidence>
<dbReference type="Gene3D" id="3.30.450.20">
    <property type="entry name" value="PAS domain"/>
    <property type="match status" value="4"/>
</dbReference>
<feature type="coiled-coil region" evidence="6">
    <location>
        <begin position="285"/>
        <end position="365"/>
    </location>
</feature>
<keyword evidence="6" id="KW-0175">Coiled coil</keyword>
<dbReference type="InterPro" id="IPR036097">
    <property type="entry name" value="HisK_dim/P_sf"/>
</dbReference>
<dbReference type="NCBIfam" id="TIGR00229">
    <property type="entry name" value="sensory_box"/>
    <property type="match status" value="1"/>
</dbReference>
<dbReference type="SUPFAM" id="SSF47384">
    <property type="entry name" value="Homodimeric domain of signal transducing histidine kinase"/>
    <property type="match status" value="1"/>
</dbReference>
<dbReference type="InterPro" id="IPR005467">
    <property type="entry name" value="His_kinase_dom"/>
</dbReference>
<gene>
    <name evidence="9" type="ORF">MWH26_01835</name>
</gene>
<dbReference type="SUPFAM" id="SSF55785">
    <property type="entry name" value="PYP-like sensor domain (PAS domain)"/>
    <property type="match status" value="4"/>
</dbReference>
<dbReference type="InterPro" id="IPR003661">
    <property type="entry name" value="HisK_dim/P_dom"/>
</dbReference>
<dbReference type="SMART" id="SM00091">
    <property type="entry name" value="PAS"/>
    <property type="match status" value="4"/>
</dbReference>
<dbReference type="InterPro" id="IPR003594">
    <property type="entry name" value="HATPase_dom"/>
</dbReference>
<dbReference type="InterPro" id="IPR000014">
    <property type="entry name" value="PAS"/>
</dbReference>
<dbReference type="Pfam" id="PF08448">
    <property type="entry name" value="PAS_4"/>
    <property type="match status" value="4"/>
</dbReference>
<dbReference type="PROSITE" id="PS50113">
    <property type="entry name" value="PAC"/>
    <property type="match status" value="1"/>
</dbReference>
<dbReference type="EMBL" id="CP095848">
    <property type="protein sequence ID" value="UPL49663.1"/>
    <property type="molecule type" value="Genomic_DNA"/>
</dbReference>
<comment type="catalytic activity">
    <reaction evidence="1">
        <text>ATP + protein L-histidine = ADP + protein N-phospho-L-histidine.</text>
        <dbReference type="EC" id="2.7.13.3"/>
    </reaction>
</comment>
<evidence type="ECO:0000256" key="6">
    <source>
        <dbReference type="SAM" id="Coils"/>
    </source>
</evidence>
<dbReference type="RefSeq" id="WP_247975812.1">
    <property type="nucleotide sequence ID" value="NZ_CP095848.1"/>
</dbReference>
<organism evidence="9 10">
    <name type="scientific">Hymenobacter sublimis</name>
    <dbReference type="NCBI Taxonomy" id="2933777"/>
    <lineage>
        <taxon>Bacteria</taxon>
        <taxon>Pseudomonadati</taxon>
        <taxon>Bacteroidota</taxon>
        <taxon>Cytophagia</taxon>
        <taxon>Cytophagales</taxon>
        <taxon>Hymenobacteraceae</taxon>
        <taxon>Hymenobacter</taxon>
    </lineage>
</organism>
<dbReference type="SMART" id="SM00387">
    <property type="entry name" value="HATPase_c"/>
    <property type="match status" value="1"/>
</dbReference>
<evidence type="ECO:0000256" key="5">
    <source>
        <dbReference type="ARBA" id="ARBA00022777"/>
    </source>
</evidence>
<dbReference type="InterPro" id="IPR013656">
    <property type="entry name" value="PAS_4"/>
</dbReference>
<keyword evidence="10" id="KW-1185">Reference proteome</keyword>
<keyword evidence="5" id="KW-0418">Kinase</keyword>
<proteinExistence type="predicted"/>
<dbReference type="PRINTS" id="PR00344">
    <property type="entry name" value="BCTRLSENSOR"/>
</dbReference>
<evidence type="ECO:0000256" key="3">
    <source>
        <dbReference type="ARBA" id="ARBA00022553"/>
    </source>
</evidence>
<dbReference type="InterPro" id="IPR052162">
    <property type="entry name" value="Sensor_kinase/Photoreceptor"/>
</dbReference>
<evidence type="ECO:0000313" key="10">
    <source>
        <dbReference type="Proteomes" id="UP000829647"/>
    </source>
</evidence>
<dbReference type="PROSITE" id="PS50109">
    <property type="entry name" value="HIS_KIN"/>
    <property type="match status" value="1"/>
</dbReference>
<feature type="coiled-coil region" evidence="6">
    <location>
        <begin position="600"/>
        <end position="645"/>
    </location>
</feature>
<sequence length="862" mass="96352">MPLPDSLLPLFHALPDAYLLLSPDLRIEAASDAYLAAVLMERGRLVGRPLFDVYRATADAPDAGFVRDLQASLAQAAATGQPHQMERQRYDVPDPNRPGHFVERHWAPRTIPILDEEGRLLYLLHVAQDATPQIRHEAQLRSSQTREQSARDTAEVQDQLLHNVLHQAPVAIAYLEGPGYLITLANATVCEIWARTQQQVMGLPLLEALPELQGQGIDELLDGVRRTGTPYVGTELPVQLLRHGHIETIYFNFVYQPQRSGQGEITGVLVVANDVTEQVIARQQMEQQERHTAHLNEELASINEELTAANEEVLANNNELVRAQLELQHLNQILEARVAERTAALLRAQQKAEHQQQRLERLFQQAPAAICMLNGPELVYELVNPAYQQLFPGRSLLGKPLLEALPELAGQRVWQTLRKVYQTGVSHAEMAIRIPVAKYEGAPLEDFYFNYIQQARFDEHGAIDGVVVFAFDVTAQVQAQHASAATARRLQVLTDSLPVLIGYLDQDRRYQFANEAYRAWFRQDPAKLLGQPVREIVGEKAYAVTKGYMDRALAGEHLSFEAQMPYRQDLTKHIHTSYVPDVREGQVVGFYTLVTDITEQVQAREQVQALNEELAAINEELTASNEELSETNQQLTRTNQDLDNFVYAASHDLKQPVNNLAGLFAEVRRGVTFHDPAEEQLLVPLIDGALHQLSATIDDLAALGQTQQVLAPTERVALSRVVEEVLQTLKPQIKATQARITTDFERLPTLKYARTNLRTILLNLLGNSLKYADPTRPARIQVTAWLEASQPVLMVQDNGLGFDADKHGPELFQLFRRFHTHTPGTGVGLYLVHRIVQAQGGHVAVESRVGEGATFRVALGPA</sequence>
<dbReference type="EC" id="2.7.13.3" evidence="2"/>
<dbReference type="Gene3D" id="3.30.565.10">
    <property type="entry name" value="Histidine kinase-like ATPase, C-terminal domain"/>
    <property type="match status" value="1"/>
</dbReference>